<sequence>MLTKLKYLFVVLAVGVISWGCSNESENKTAHISGNFTVSDSIDSSGDYSGIGFTIIKKDSANADADTLYHAVSDSNGSFSGMATFQEKRRYPLIISRNNRNLARSGVILAEDDSVFITGQLPNVRETLKIASREHNAMQTFQRLGKNFNRVMQLARAGQLKGDTLRDELQKWTNLYWDVYEEEEGTFASNFAAREAIKILEGFDKPQMMNRIRSVDNQDDLSDLGATFGKRYMAENKGLDSALVYLDSLSQITESPNSSKQIARQRIKLLYDSARVDQAQKELTTFKKAYPQDSTSEWVESMSYDINYLSPGDTIPEFQFSQNGKTISRDSLSGTPYILEVTQLSNRLYQEQFDRTVVIHSIYKNYGLEVITLPLDESQVTVDAFFEGRVKPWPVADAQAFDREELLEKFNIRLLPTRFLVDKNGQIIRKYVGNEFEDVIQGIQKIINKDNSEEPAL</sequence>
<dbReference type="RefSeq" id="WP_095604891.1">
    <property type="nucleotide sequence ID" value="NZ_NSKE01000001.1"/>
</dbReference>
<organism evidence="1 2">
    <name type="scientific">Fodinibius salipaludis</name>
    <dbReference type="NCBI Taxonomy" id="2032627"/>
    <lineage>
        <taxon>Bacteria</taxon>
        <taxon>Pseudomonadati</taxon>
        <taxon>Balneolota</taxon>
        <taxon>Balneolia</taxon>
        <taxon>Balneolales</taxon>
        <taxon>Balneolaceae</taxon>
        <taxon>Fodinibius</taxon>
    </lineage>
</organism>
<gene>
    <name evidence="1" type="ORF">CK503_00860</name>
</gene>
<evidence type="ECO:0000313" key="2">
    <source>
        <dbReference type="Proteomes" id="UP000218831"/>
    </source>
</evidence>
<dbReference type="AlphaFoldDB" id="A0A2A2GDD5"/>
<keyword evidence="2" id="KW-1185">Reference proteome</keyword>
<dbReference type="SUPFAM" id="SSF52833">
    <property type="entry name" value="Thioredoxin-like"/>
    <property type="match status" value="1"/>
</dbReference>
<protein>
    <submittedName>
        <fullName evidence="1">Uncharacterized protein</fullName>
    </submittedName>
</protein>
<dbReference type="InterPro" id="IPR050553">
    <property type="entry name" value="Thioredoxin_ResA/DsbE_sf"/>
</dbReference>
<evidence type="ECO:0000313" key="1">
    <source>
        <dbReference type="EMBL" id="PAU95646.1"/>
    </source>
</evidence>
<dbReference type="InterPro" id="IPR036249">
    <property type="entry name" value="Thioredoxin-like_sf"/>
</dbReference>
<dbReference type="OrthoDB" id="1491101at2"/>
<dbReference type="Gene3D" id="3.40.30.10">
    <property type="entry name" value="Glutaredoxin"/>
    <property type="match status" value="1"/>
</dbReference>
<dbReference type="PANTHER" id="PTHR42852">
    <property type="entry name" value="THIOL:DISULFIDE INTERCHANGE PROTEIN DSBE"/>
    <property type="match status" value="1"/>
</dbReference>
<dbReference type="PANTHER" id="PTHR42852:SF18">
    <property type="entry name" value="CHROMOSOME UNDETERMINED SCAFFOLD_47, WHOLE GENOME SHOTGUN SEQUENCE"/>
    <property type="match status" value="1"/>
</dbReference>
<reference evidence="1 2" key="1">
    <citation type="submission" date="2017-08" db="EMBL/GenBank/DDBJ databases">
        <title>Aliifodinibius alkalisoli sp. nov., isolated from saline alkaline soil.</title>
        <authorList>
            <person name="Liu D."/>
            <person name="Zhang G."/>
        </authorList>
    </citation>
    <scope>NUCLEOTIDE SEQUENCE [LARGE SCALE GENOMIC DNA]</scope>
    <source>
        <strain evidence="1 2">WN023</strain>
    </source>
</reference>
<comment type="caution">
    <text evidence="1">The sequence shown here is derived from an EMBL/GenBank/DDBJ whole genome shotgun (WGS) entry which is preliminary data.</text>
</comment>
<dbReference type="Proteomes" id="UP000218831">
    <property type="component" value="Unassembled WGS sequence"/>
</dbReference>
<proteinExistence type="predicted"/>
<name>A0A2A2GDD5_9BACT</name>
<accession>A0A2A2GDD5</accession>
<dbReference type="EMBL" id="NSKE01000001">
    <property type="protein sequence ID" value="PAU95646.1"/>
    <property type="molecule type" value="Genomic_DNA"/>
</dbReference>